<evidence type="ECO:0000313" key="2">
    <source>
        <dbReference type="Proteomes" id="UP000799439"/>
    </source>
</evidence>
<reference evidence="1" key="1">
    <citation type="journal article" date="2020" name="Stud. Mycol.">
        <title>101 Dothideomycetes genomes: a test case for predicting lifestyles and emergence of pathogens.</title>
        <authorList>
            <person name="Haridas S."/>
            <person name="Albert R."/>
            <person name="Binder M."/>
            <person name="Bloem J."/>
            <person name="Labutti K."/>
            <person name="Salamov A."/>
            <person name="Andreopoulos B."/>
            <person name="Baker S."/>
            <person name="Barry K."/>
            <person name="Bills G."/>
            <person name="Bluhm B."/>
            <person name="Cannon C."/>
            <person name="Castanera R."/>
            <person name="Culley D."/>
            <person name="Daum C."/>
            <person name="Ezra D."/>
            <person name="Gonzalez J."/>
            <person name="Henrissat B."/>
            <person name="Kuo A."/>
            <person name="Liang C."/>
            <person name="Lipzen A."/>
            <person name="Lutzoni F."/>
            <person name="Magnuson J."/>
            <person name="Mondo S."/>
            <person name="Nolan M."/>
            <person name="Ohm R."/>
            <person name="Pangilinan J."/>
            <person name="Park H.-J."/>
            <person name="Ramirez L."/>
            <person name="Alfaro M."/>
            <person name="Sun H."/>
            <person name="Tritt A."/>
            <person name="Yoshinaga Y."/>
            <person name="Zwiers L.-H."/>
            <person name="Turgeon B."/>
            <person name="Goodwin S."/>
            <person name="Spatafora J."/>
            <person name="Crous P."/>
            <person name="Grigoriev I."/>
        </authorList>
    </citation>
    <scope>NUCLEOTIDE SEQUENCE</scope>
    <source>
        <strain evidence="1">CBS 260.36</strain>
    </source>
</reference>
<accession>A0A9P4IX30</accession>
<keyword evidence="2" id="KW-1185">Reference proteome</keyword>
<protein>
    <submittedName>
        <fullName evidence="1">Uncharacterized protein</fullName>
    </submittedName>
</protein>
<evidence type="ECO:0000313" key="1">
    <source>
        <dbReference type="EMBL" id="KAF2150429.1"/>
    </source>
</evidence>
<name>A0A9P4IX30_9PEZI</name>
<gene>
    <name evidence="1" type="ORF">K461DRAFT_280438</name>
</gene>
<dbReference type="AlphaFoldDB" id="A0A9P4IX30"/>
<sequence length="221" mass="21676">MSQSTGVVTYRLIGLNSLEAYHASVISANPTATALQLNCAPKDGGECNIPTATLTFGPWAQATPPSDASTGVYDLIVTMAAETATGSSAAQATFKAHCSITSTSVPSVCTQTEFDGSASSSVDISTNTETVYAASQVPITITAGYEKLAAASSTVASSSHASASGSSASSTASATSGSSSVSSSGTSAAATASHTGAASNVYGASMGNVGLLSLVAAFLFR</sequence>
<dbReference type="OrthoDB" id="4991875at2759"/>
<organism evidence="1 2">
    <name type="scientific">Myriangium duriaei CBS 260.36</name>
    <dbReference type="NCBI Taxonomy" id="1168546"/>
    <lineage>
        <taxon>Eukaryota</taxon>
        <taxon>Fungi</taxon>
        <taxon>Dikarya</taxon>
        <taxon>Ascomycota</taxon>
        <taxon>Pezizomycotina</taxon>
        <taxon>Dothideomycetes</taxon>
        <taxon>Dothideomycetidae</taxon>
        <taxon>Myriangiales</taxon>
        <taxon>Myriangiaceae</taxon>
        <taxon>Myriangium</taxon>
    </lineage>
</organism>
<dbReference type="Proteomes" id="UP000799439">
    <property type="component" value="Unassembled WGS sequence"/>
</dbReference>
<comment type="caution">
    <text evidence="1">The sequence shown here is derived from an EMBL/GenBank/DDBJ whole genome shotgun (WGS) entry which is preliminary data.</text>
</comment>
<proteinExistence type="predicted"/>
<dbReference type="EMBL" id="ML996089">
    <property type="protein sequence ID" value="KAF2150429.1"/>
    <property type="molecule type" value="Genomic_DNA"/>
</dbReference>